<organism evidence="1 2">
    <name type="scientific">Portunus trituberculatus</name>
    <name type="common">Swimming crab</name>
    <name type="synonym">Neptunus trituberculatus</name>
    <dbReference type="NCBI Taxonomy" id="210409"/>
    <lineage>
        <taxon>Eukaryota</taxon>
        <taxon>Metazoa</taxon>
        <taxon>Ecdysozoa</taxon>
        <taxon>Arthropoda</taxon>
        <taxon>Crustacea</taxon>
        <taxon>Multicrustacea</taxon>
        <taxon>Malacostraca</taxon>
        <taxon>Eumalacostraca</taxon>
        <taxon>Eucarida</taxon>
        <taxon>Decapoda</taxon>
        <taxon>Pleocyemata</taxon>
        <taxon>Brachyura</taxon>
        <taxon>Eubrachyura</taxon>
        <taxon>Portunoidea</taxon>
        <taxon>Portunidae</taxon>
        <taxon>Portuninae</taxon>
        <taxon>Portunus</taxon>
    </lineage>
</organism>
<gene>
    <name evidence="1" type="ORF">E2C01_006293</name>
</gene>
<sequence>MDQMATENSGLPKKMSSTKGALVWGSYLVASPGVLRRQLKDGYPGGYRAPDLEAEPLARDVPGKAVWGDPGCLDYVTAVDGSEDPQYLSEVCVLVKWLHLGIVVDVNITVSLSAGHLPVPQTEVGLLEEWHLGDVVLPQSL</sequence>
<dbReference type="EMBL" id="VSRR010000289">
    <property type="protein sequence ID" value="MPC13555.1"/>
    <property type="molecule type" value="Genomic_DNA"/>
</dbReference>
<protein>
    <submittedName>
        <fullName evidence="1">Uncharacterized protein</fullName>
    </submittedName>
</protein>
<comment type="caution">
    <text evidence="1">The sequence shown here is derived from an EMBL/GenBank/DDBJ whole genome shotgun (WGS) entry which is preliminary data.</text>
</comment>
<accession>A0A5B7CWR9</accession>
<keyword evidence="2" id="KW-1185">Reference proteome</keyword>
<evidence type="ECO:0000313" key="1">
    <source>
        <dbReference type="EMBL" id="MPC13555.1"/>
    </source>
</evidence>
<reference evidence="1 2" key="1">
    <citation type="submission" date="2019-05" db="EMBL/GenBank/DDBJ databases">
        <title>Another draft genome of Portunus trituberculatus and its Hox gene families provides insights of decapod evolution.</title>
        <authorList>
            <person name="Jeong J.-H."/>
            <person name="Song I."/>
            <person name="Kim S."/>
            <person name="Choi T."/>
            <person name="Kim D."/>
            <person name="Ryu S."/>
            <person name="Kim W."/>
        </authorList>
    </citation>
    <scope>NUCLEOTIDE SEQUENCE [LARGE SCALE GENOMIC DNA]</scope>
    <source>
        <tissue evidence="1">Muscle</tissue>
    </source>
</reference>
<proteinExistence type="predicted"/>
<dbReference type="Proteomes" id="UP000324222">
    <property type="component" value="Unassembled WGS sequence"/>
</dbReference>
<evidence type="ECO:0000313" key="2">
    <source>
        <dbReference type="Proteomes" id="UP000324222"/>
    </source>
</evidence>
<name>A0A5B7CWR9_PORTR</name>
<dbReference type="AlphaFoldDB" id="A0A5B7CWR9"/>